<keyword evidence="3" id="KW-1185">Reference proteome</keyword>
<organism evidence="2 3">
    <name type="scientific">Seminavis robusta</name>
    <dbReference type="NCBI Taxonomy" id="568900"/>
    <lineage>
        <taxon>Eukaryota</taxon>
        <taxon>Sar</taxon>
        <taxon>Stramenopiles</taxon>
        <taxon>Ochrophyta</taxon>
        <taxon>Bacillariophyta</taxon>
        <taxon>Bacillariophyceae</taxon>
        <taxon>Bacillariophycidae</taxon>
        <taxon>Naviculales</taxon>
        <taxon>Naviculaceae</taxon>
        <taxon>Seminavis</taxon>
    </lineage>
</organism>
<comment type="caution">
    <text evidence="2">The sequence shown here is derived from an EMBL/GenBank/DDBJ whole genome shotgun (WGS) entry which is preliminary data.</text>
</comment>
<proteinExistence type="predicted"/>
<dbReference type="EMBL" id="CAICTM010000004">
    <property type="protein sequence ID" value="CAB9496394.1"/>
    <property type="molecule type" value="Genomic_DNA"/>
</dbReference>
<reference evidence="2" key="1">
    <citation type="submission" date="2020-06" db="EMBL/GenBank/DDBJ databases">
        <authorList>
            <consortium name="Plant Systems Biology data submission"/>
        </authorList>
    </citation>
    <scope>NUCLEOTIDE SEQUENCE</scope>
    <source>
        <strain evidence="2">D6</strain>
    </source>
</reference>
<dbReference type="AlphaFoldDB" id="A0A9N8D8X5"/>
<name>A0A9N8D8X5_9STRA</name>
<evidence type="ECO:0000256" key="1">
    <source>
        <dbReference type="SAM" id="MobiDB-lite"/>
    </source>
</evidence>
<feature type="compositionally biased region" description="Polar residues" evidence="1">
    <location>
        <begin position="52"/>
        <end position="70"/>
    </location>
</feature>
<evidence type="ECO:0000313" key="3">
    <source>
        <dbReference type="Proteomes" id="UP001153069"/>
    </source>
</evidence>
<accession>A0A9N8D8X5</accession>
<gene>
    <name evidence="2" type="ORF">SEMRO_4_G003690.1</name>
</gene>
<evidence type="ECO:0000313" key="2">
    <source>
        <dbReference type="EMBL" id="CAB9496394.1"/>
    </source>
</evidence>
<dbReference type="Proteomes" id="UP001153069">
    <property type="component" value="Unassembled WGS sequence"/>
</dbReference>
<feature type="region of interest" description="Disordered" evidence="1">
    <location>
        <begin position="46"/>
        <end position="70"/>
    </location>
</feature>
<feature type="compositionally biased region" description="Basic residues" evidence="1">
    <location>
        <begin position="15"/>
        <end position="30"/>
    </location>
</feature>
<feature type="region of interest" description="Disordered" evidence="1">
    <location>
        <begin position="118"/>
        <end position="153"/>
    </location>
</feature>
<sequence length="153" mass="17275">MTTSQALHNHLVSLSRKKAHPRKHGGKKPARVVDLVKVVLRCAPTSKHHSTTVRPATEESTPTPSHQDSFYPQLHQQLTQEIQEIQEKRVQVRQRQVEFWGLYKYALEKVSNLSDLRDAPDAILPGNFPDAPKKIKPSSSKSEDKPAAEETNI</sequence>
<feature type="region of interest" description="Disordered" evidence="1">
    <location>
        <begin position="1"/>
        <end position="30"/>
    </location>
</feature>
<feature type="compositionally biased region" description="Basic and acidic residues" evidence="1">
    <location>
        <begin position="141"/>
        <end position="153"/>
    </location>
</feature>
<protein>
    <submittedName>
        <fullName evidence="2">Uncharacterized protein</fullName>
    </submittedName>
</protein>